<gene>
    <name evidence="1" type="ORF">HMPREF3187_01758</name>
</gene>
<protein>
    <submittedName>
        <fullName evidence="1">Uncharacterized protein</fullName>
    </submittedName>
</protein>
<dbReference type="PATRIC" id="fig|87541.4.peg.1738"/>
<name>A0A133XQA4_9LACT</name>
<evidence type="ECO:0000313" key="1">
    <source>
        <dbReference type="EMBL" id="KXB33115.1"/>
    </source>
</evidence>
<organism evidence="1 2">
    <name type="scientific">Aerococcus christensenii</name>
    <dbReference type="NCBI Taxonomy" id="87541"/>
    <lineage>
        <taxon>Bacteria</taxon>
        <taxon>Bacillati</taxon>
        <taxon>Bacillota</taxon>
        <taxon>Bacilli</taxon>
        <taxon>Lactobacillales</taxon>
        <taxon>Aerococcaceae</taxon>
        <taxon>Aerococcus</taxon>
    </lineage>
</organism>
<reference evidence="1 2" key="1">
    <citation type="submission" date="2016-01" db="EMBL/GenBank/DDBJ databases">
        <authorList>
            <person name="Oliw E.H."/>
        </authorList>
    </citation>
    <scope>NUCLEOTIDE SEQUENCE [LARGE SCALE GENOMIC DNA]</scope>
    <source>
        <strain evidence="1 2">KA00635</strain>
    </source>
</reference>
<proteinExistence type="predicted"/>
<dbReference type="EMBL" id="LSCQ01000103">
    <property type="protein sequence ID" value="KXB33115.1"/>
    <property type="molecule type" value="Genomic_DNA"/>
</dbReference>
<evidence type="ECO:0000313" key="2">
    <source>
        <dbReference type="Proteomes" id="UP000070422"/>
    </source>
</evidence>
<sequence length="53" mass="6381">MGILNLTVKSSEKLQKKFIRKKQPIYCLNLFLRVYWDTIQKPDELDITKKKIL</sequence>
<dbReference type="Proteomes" id="UP000070422">
    <property type="component" value="Unassembled WGS sequence"/>
</dbReference>
<dbReference type="AlphaFoldDB" id="A0A133XQA4"/>
<comment type="caution">
    <text evidence="1">The sequence shown here is derived from an EMBL/GenBank/DDBJ whole genome shotgun (WGS) entry which is preliminary data.</text>
</comment>
<accession>A0A133XQA4</accession>